<evidence type="ECO:0000313" key="1">
    <source>
        <dbReference type="EMBL" id="GMG33859.1"/>
    </source>
</evidence>
<gene>
    <name evidence="1" type="ORF">Aory04_000931000</name>
</gene>
<dbReference type="EMBL" id="BSYA01000126">
    <property type="protein sequence ID" value="GMG33859.1"/>
    <property type="molecule type" value="Genomic_DNA"/>
</dbReference>
<organism evidence="1 2">
    <name type="scientific">Aspergillus oryzae</name>
    <name type="common">Yellow koji mold</name>
    <dbReference type="NCBI Taxonomy" id="5062"/>
    <lineage>
        <taxon>Eukaryota</taxon>
        <taxon>Fungi</taxon>
        <taxon>Dikarya</taxon>
        <taxon>Ascomycota</taxon>
        <taxon>Pezizomycotina</taxon>
        <taxon>Eurotiomycetes</taxon>
        <taxon>Eurotiomycetidae</taxon>
        <taxon>Eurotiales</taxon>
        <taxon>Aspergillaceae</taxon>
        <taxon>Aspergillus</taxon>
        <taxon>Aspergillus subgen. Circumdati</taxon>
    </lineage>
</organism>
<dbReference type="Proteomes" id="UP001165205">
    <property type="component" value="Unassembled WGS sequence"/>
</dbReference>
<evidence type="ECO:0000313" key="2">
    <source>
        <dbReference type="Proteomes" id="UP001165205"/>
    </source>
</evidence>
<reference evidence="1" key="1">
    <citation type="submission" date="2023-04" db="EMBL/GenBank/DDBJ databases">
        <title>Aspergillus oryzae NBRC 4228.</title>
        <authorList>
            <person name="Ichikawa N."/>
            <person name="Sato H."/>
            <person name="Tonouchi N."/>
        </authorList>
    </citation>
    <scope>NUCLEOTIDE SEQUENCE</scope>
    <source>
        <strain evidence="1">NBRC 4228</strain>
    </source>
</reference>
<comment type="caution">
    <text evidence="1">The sequence shown here is derived from an EMBL/GenBank/DDBJ whole genome shotgun (WGS) entry which is preliminary data.</text>
</comment>
<name>A0AAN5C1B9_ASPOZ</name>
<dbReference type="AlphaFoldDB" id="A0AAN5C1B9"/>
<proteinExistence type="predicted"/>
<protein>
    <submittedName>
        <fullName evidence="1">Unnamed protein product</fullName>
    </submittedName>
</protein>
<accession>A0AAN5C1B9</accession>
<sequence>MVHIQTTDSDERAMTSSWSVPVRYLAPFLNIGRGHTMVTAIVQSSNPNSPPQHFILAIIRRRNATKAITPPTTPAMDTTFVWSRTG</sequence>